<feature type="compositionally biased region" description="Basic and acidic residues" evidence="2">
    <location>
        <begin position="1"/>
        <end position="13"/>
    </location>
</feature>
<evidence type="ECO:0000256" key="1">
    <source>
        <dbReference type="SAM" id="Coils"/>
    </source>
</evidence>
<dbReference type="AlphaFoldDB" id="A0A5J4X4D5"/>
<accession>A0A5J4X4D5</accession>
<comment type="caution">
    <text evidence="3">The sequence shown here is derived from an EMBL/GenBank/DDBJ whole genome shotgun (WGS) entry which is preliminary data.</text>
</comment>
<evidence type="ECO:0000256" key="2">
    <source>
        <dbReference type="SAM" id="MobiDB-lite"/>
    </source>
</evidence>
<evidence type="ECO:0000313" key="3">
    <source>
        <dbReference type="EMBL" id="KAA6401596.1"/>
    </source>
</evidence>
<dbReference type="Gene3D" id="1.25.10.10">
    <property type="entry name" value="Leucine-rich Repeat Variant"/>
    <property type="match status" value="1"/>
</dbReference>
<sequence length="384" mass="43258">MTKKLSEEVHHPDTLNQPNENAKIDEIPLLINDLLSENYEQQQQTTERLVAMVLHDQDCELPINQLYLNPLIVMLKSNDEEHSQTACEALSKLIRKSPNIQKVLLKNGFVQMSTFALIEDGTIQHVQTNILVVILDLITSGADIHAMGGLLPVLEKLAKEKDQKLQEIKMKAQIIQTILASKGVTVPSSSSEIQELKKKNEESLKKIEEQKRLNEEYKKQIIDLEIQIEEAKPKSGDVAFSISAPTGSYTKKDGEETYTQTIAGYNTYTVNSIITQGTFKYEIKLNKMQLCGSIYRNAIGTTGNQAMKTDDIVAIEVNMDSNPRTAILFINDKQQPVFISGIPESIQFYFTLYYNYDSVTSLSLKKLAQATPTAIQRSKEVKWS</sequence>
<keyword evidence="1" id="KW-0175">Coiled coil</keyword>
<dbReference type="InterPro" id="IPR011989">
    <property type="entry name" value="ARM-like"/>
</dbReference>
<feature type="region of interest" description="Disordered" evidence="2">
    <location>
        <begin position="1"/>
        <end position="21"/>
    </location>
</feature>
<organism evidence="3 4">
    <name type="scientific">Streblomastix strix</name>
    <dbReference type="NCBI Taxonomy" id="222440"/>
    <lineage>
        <taxon>Eukaryota</taxon>
        <taxon>Metamonada</taxon>
        <taxon>Preaxostyla</taxon>
        <taxon>Oxymonadida</taxon>
        <taxon>Streblomastigidae</taxon>
        <taxon>Streblomastix</taxon>
    </lineage>
</organism>
<dbReference type="InterPro" id="IPR016024">
    <property type="entry name" value="ARM-type_fold"/>
</dbReference>
<dbReference type="SUPFAM" id="SSF48371">
    <property type="entry name" value="ARM repeat"/>
    <property type="match status" value="1"/>
</dbReference>
<name>A0A5J4X4D5_9EUKA</name>
<protein>
    <submittedName>
        <fullName evidence="3">Uncharacterized protein</fullName>
    </submittedName>
</protein>
<dbReference type="OrthoDB" id="7537227at2759"/>
<dbReference type="Proteomes" id="UP000324800">
    <property type="component" value="Unassembled WGS sequence"/>
</dbReference>
<proteinExistence type="predicted"/>
<gene>
    <name evidence="3" type="ORF">EZS28_002880</name>
</gene>
<evidence type="ECO:0000313" key="4">
    <source>
        <dbReference type="Proteomes" id="UP000324800"/>
    </source>
</evidence>
<dbReference type="EMBL" id="SNRW01000366">
    <property type="protein sequence ID" value="KAA6401596.1"/>
    <property type="molecule type" value="Genomic_DNA"/>
</dbReference>
<reference evidence="3 4" key="1">
    <citation type="submission" date="2019-03" db="EMBL/GenBank/DDBJ databases">
        <title>Single cell metagenomics reveals metabolic interactions within the superorganism composed of flagellate Streblomastix strix and complex community of Bacteroidetes bacteria on its surface.</title>
        <authorList>
            <person name="Treitli S.C."/>
            <person name="Kolisko M."/>
            <person name="Husnik F."/>
            <person name="Keeling P."/>
            <person name="Hampl V."/>
        </authorList>
    </citation>
    <scope>NUCLEOTIDE SEQUENCE [LARGE SCALE GENOMIC DNA]</scope>
    <source>
        <strain evidence="3">ST1C</strain>
    </source>
</reference>
<feature type="coiled-coil region" evidence="1">
    <location>
        <begin position="190"/>
        <end position="234"/>
    </location>
</feature>